<dbReference type="Pfam" id="PF04397">
    <property type="entry name" value="LytTR"/>
    <property type="match status" value="1"/>
</dbReference>
<name>A0A2T2XCZ4_9FIRM</name>
<sequence>MLKALIVEDEYPARQELRYLLEPYQDQLEVIGEAQSAKEALRLIEAMDYDVVFLDVQMPGVNGLELARQLKTLKPHLRIVFVSAYENYAVDAFAIQVVDYLLKPVSSDRISETMRRLRATEDNSDRGKDNAQTLTWVPCEVNGHTIPVAVTDIIYATAERDIIYICTAQDRYPTRFTLQELQDRLPEDTFLRTHRSFIANLHQVREIMPYFNGTYLLKMKDKLQSEVVVSRSNVRRVKELFNIT</sequence>
<evidence type="ECO:0000259" key="5">
    <source>
        <dbReference type="PROSITE" id="PS50930"/>
    </source>
</evidence>
<dbReference type="Gene3D" id="2.40.50.40">
    <property type="match status" value="1"/>
</dbReference>
<reference evidence="6 7" key="1">
    <citation type="journal article" date="2014" name="BMC Genomics">
        <title>Comparison of environmental and isolate Sulfobacillus genomes reveals diverse carbon, sulfur, nitrogen, and hydrogen metabolisms.</title>
        <authorList>
            <person name="Justice N.B."/>
            <person name="Norman A."/>
            <person name="Brown C.T."/>
            <person name="Singh A."/>
            <person name="Thomas B.C."/>
            <person name="Banfield J.F."/>
        </authorList>
    </citation>
    <scope>NUCLEOTIDE SEQUENCE [LARGE SCALE GENOMIC DNA]</scope>
    <source>
        <strain evidence="6">AMDSBA4</strain>
    </source>
</reference>
<evidence type="ECO:0000313" key="7">
    <source>
        <dbReference type="Proteomes" id="UP000242972"/>
    </source>
</evidence>
<organism evidence="6 7">
    <name type="scientific">Sulfobacillus benefaciens</name>
    <dbReference type="NCBI Taxonomy" id="453960"/>
    <lineage>
        <taxon>Bacteria</taxon>
        <taxon>Bacillati</taxon>
        <taxon>Bacillota</taxon>
        <taxon>Clostridia</taxon>
        <taxon>Eubacteriales</taxon>
        <taxon>Clostridiales Family XVII. Incertae Sedis</taxon>
        <taxon>Sulfobacillus</taxon>
    </lineage>
</organism>
<keyword evidence="3" id="KW-0597">Phosphoprotein</keyword>
<dbReference type="Proteomes" id="UP000242972">
    <property type="component" value="Unassembled WGS sequence"/>
</dbReference>
<dbReference type="Gene3D" id="2.20.25.10">
    <property type="match status" value="1"/>
</dbReference>
<dbReference type="SMART" id="SM00448">
    <property type="entry name" value="REC"/>
    <property type="match status" value="1"/>
</dbReference>
<evidence type="ECO:0000259" key="4">
    <source>
        <dbReference type="PROSITE" id="PS50110"/>
    </source>
</evidence>
<comment type="caution">
    <text evidence="6">The sequence shown here is derived from an EMBL/GenBank/DDBJ whole genome shotgun (WGS) entry which is preliminary data.</text>
</comment>
<dbReference type="InterPro" id="IPR007492">
    <property type="entry name" value="LytTR_DNA-bd_dom"/>
</dbReference>
<dbReference type="GO" id="GO:0000156">
    <property type="term" value="F:phosphorelay response regulator activity"/>
    <property type="evidence" value="ECO:0007669"/>
    <property type="project" value="InterPro"/>
</dbReference>
<dbReference type="GO" id="GO:0003677">
    <property type="term" value="F:DNA binding"/>
    <property type="evidence" value="ECO:0007669"/>
    <property type="project" value="UniProtKB-KW"/>
</dbReference>
<keyword evidence="6" id="KW-0238">DNA-binding</keyword>
<feature type="domain" description="Response regulatory" evidence="4">
    <location>
        <begin position="3"/>
        <end position="118"/>
    </location>
</feature>
<gene>
    <name evidence="6" type="ORF">C7B46_14770</name>
</gene>
<dbReference type="InterPro" id="IPR046947">
    <property type="entry name" value="LytR-like"/>
</dbReference>
<feature type="modified residue" description="4-aspartylphosphate" evidence="3">
    <location>
        <position position="55"/>
    </location>
</feature>
<dbReference type="EMBL" id="PXYW01000044">
    <property type="protein sequence ID" value="PSR32350.1"/>
    <property type="molecule type" value="Genomic_DNA"/>
</dbReference>
<proteinExistence type="predicted"/>
<dbReference type="PANTHER" id="PTHR37299">
    <property type="entry name" value="TRANSCRIPTIONAL REGULATOR-RELATED"/>
    <property type="match status" value="1"/>
</dbReference>
<protein>
    <recommendedName>
        <fullName evidence="1">Stage 0 sporulation protein A homolog</fullName>
    </recommendedName>
</protein>
<dbReference type="InterPro" id="IPR001789">
    <property type="entry name" value="Sig_transdc_resp-reg_receiver"/>
</dbReference>
<dbReference type="SMART" id="SM00850">
    <property type="entry name" value="LytTR"/>
    <property type="match status" value="1"/>
</dbReference>
<dbReference type="PANTHER" id="PTHR37299:SF1">
    <property type="entry name" value="STAGE 0 SPORULATION PROTEIN A HOMOLOG"/>
    <property type="match status" value="1"/>
</dbReference>
<dbReference type="SUPFAM" id="SSF52172">
    <property type="entry name" value="CheY-like"/>
    <property type="match status" value="1"/>
</dbReference>
<evidence type="ECO:0000313" key="6">
    <source>
        <dbReference type="EMBL" id="PSR32350.1"/>
    </source>
</evidence>
<evidence type="ECO:0000256" key="3">
    <source>
        <dbReference type="PROSITE-ProRule" id="PRU00169"/>
    </source>
</evidence>
<dbReference type="Pfam" id="PF00072">
    <property type="entry name" value="Response_reg"/>
    <property type="match status" value="1"/>
</dbReference>
<dbReference type="Gene3D" id="3.40.50.2300">
    <property type="match status" value="1"/>
</dbReference>
<evidence type="ECO:0000256" key="1">
    <source>
        <dbReference type="ARBA" id="ARBA00018672"/>
    </source>
</evidence>
<dbReference type="InterPro" id="IPR011006">
    <property type="entry name" value="CheY-like_superfamily"/>
</dbReference>
<dbReference type="PROSITE" id="PS50930">
    <property type="entry name" value="HTH_LYTTR"/>
    <property type="match status" value="1"/>
</dbReference>
<dbReference type="AlphaFoldDB" id="A0A2T2XCZ4"/>
<accession>A0A2T2XCZ4</accession>
<dbReference type="PROSITE" id="PS50110">
    <property type="entry name" value="RESPONSE_REGULATORY"/>
    <property type="match status" value="1"/>
</dbReference>
<evidence type="ECO:0000256" key="2">
    <source>
        <dbReference type="ARBA" id="ARBA00024867"/>
    </source>
</evidence>
<feature type="domain" description="HTH LytTR-type" evidence="5">
    <location>
        <begin position="137"/>
        <end position="243"/>
    </location>
</feature>
<comment type="function">
    <text evidence="2">May play the central regulatory role in sporulation. It may be an element of the effector pathway responsible for the activation of sporulation genes in response to nutritional stress. Spo0A may act in concert with spo0H (a sigma factor) to control the expression of some genes that are critical to the sporulation process.</text>
</comment>